<keyword evidence="1" id="KW-0808">Transferase</keyword>
<accession>A0A8H2Y1R6</accession>
<dbReference type="GO" id="GO:0005524">
    <property type="term" value="F:ATP binding"/>
    <property type="evidence" value="ECO:0007669"/>
    <property type="project" value="UniProtKB-KW"/>
</dbReference>
<organism evidence="6 7">
    <name type="scientific">Rhizoctonia solani</name>
    <dbReference type="NCBI Taxonomy" id="456999"/>
    <lineage>
        <taxon>Eukaryota</taxon>
        <taxon>Fungi</taxon>
        <taxon>Dikarya</taxon>
        <taxon>Basidiomycota</taxon>
        <taxon>Agaricomycotina</taxon>
        <taxon>Agaricomycetes</taxon>
        <taxon>Cantharellales</taxon>
        <taxon>Ceratobasidiaceae</taxon>
        <taxon>Rhizoctonia</taxon>
    </lineage>
</organism>
<sequence>MNIVHGDLKGANVLVSESGRAMLNDFGNSLIEGKTVGFTATTRNSACSSRWAAPEILEGAPVSYPADIFALGMTLLEAVTGDVPYRELEREQAVMVAILFKKAIPARPTAFIPHKSAHGDLLWKLLTRCWAYEPNSRPCAEEVRDMVRPFVENMTVALSDGEFKTIDVASY</sequence>
<keyword evidence="3" id="KW-0418">Kinase</keyword>
<dbReference type="PANTHER" id="PTHR48016:SF56">
    <property type="entry name" value="MAPKK KINASE"/>
    <property type="match status" value="1"/>
</dbReference>
<evidence type="ECO:0000313" key="7">
    <source>
        <dbReference type="Proteomes" id="UP000663846"/>
    </source>
</evidence>
<evidence type="ECO:0000259" key="5">
    <source>
        <dbReference type="PROSITE" id="PS50011"/>
    </source>
</evidence>
<dbReference type="InterPro" id="IPR050538">
    <property type="entry name" value="MAP_kinase_kinase_kinase"/>
</dbReference>
<dbReference type="SUPFAM" id="SSF56112">
    <property type="entry name" value="Protein kinase-like (PK-like)"/>
    <property type="match status" value="1"/>
</dbReference>
<dbReference type="Pfam" id="PF00069">
    <property type="entry name" value="Pkinase"/>
    <property type="match status" value="1"/>
</dbReference>
<protein>
    <recommendedName>
        <fullName evidence="5">Protein kinase domain-containing protein</fullName>
    </recommendedName>
</protein>
<dbReference type="EMBL" id="CAJMWS010000372">
    <property type="protein sequence ID" value="CAE6438758.1"/>
    <property type="molecule type" value="Genomic_DNA"/>
</dbReference>
<dbReference type="Proteomes" id="UP000663846">
    <property type="component" value="Unassembled WGS sequence"/>
</dbReference>
<reference evidence="6" key="1">
    <citation type="submission" date="2021-01" db="EMBL/GenBank/DDBJ databases">
        <authorList>
            <person name="Kaushik A."/>
        </authorList>
    </citation>
    <scope>NUCLEOTIDE SEQUENCE</scope>
    <source>
        <strain evidence="6">AG1-1C</strain>
    </source>
</reference>
<feature type="domain" description="Protein kinase" evidence="5">
    <location>
        <begin position="1"/>
        <end position="151"/>
    </location>
</feature>
<dbReference type="InterPro" id="IPR008271">
    <property type="entry name" value="Ser/Thr_kinase_AS"/>
</dbReference>
<dbReference type="InterPro" id="IPR011009">
    <property type="entry name" value="Kinase-like_dom_sf"/>
</dbReference>
<dbReference type="GO" id="GO:0004672">
    <property type="term" value="F:protein kinase activity"/>
    <property type="evidence" value="ECO:0007669"/>
    <property type="project" value="InterPro"/>
</dbReference>
<dbReference type="SMART" id="SM00220">
    <property type="entry name" value="S_TKc"/>
    <property type="match status" value="1"/>
</dbReference>
<gene>
    <name evidence="6" type="ORF">RDB_LOCUS125579</name>
</gene>
<dbReference type="GO" id="GO:0000165">
    <property type="term" value="P:MAPK cascade"/>
    <property type="evidence" value="ECO:0007669"/>
    <property type="project" value="UniProtKB-ARBA"/>
</dbReference>
<evidence type="ECO:0000313" key="6">
    <source>
        <dbReference type="EMBL" id="CAE6438758.1"/>
    </source>
</evidence>
<dbReference type="Gene3D" id="1.10.510.10">
    <property type="entry name" value="Transferase(Phosphotransferase) domain 1"/>
    <property type="match status" value="1"/>
</dbReference>
<proteinExistence type="predicted"/>
<name>A0A8H2Y1R6_9AGAM</name>
<evidence type="ECO:0000256" key="4">
    <source>
        <dbReference type="ARBA" id="ARBA00022840"/>
    </source>
</evidence>
<dbReference type="PROSITE" id="PS50011">
    <property type="entry name" value="PROTEIN_KINASE_DOM"/>
    <property type="match status" value="1"/>
</dbReference>
<dbReference type="AlphaFoldDB" id="A0A8H2Y1R6"/>
<keyword evidence="2" id="KW-0547">Nucleotide-binding</keyword>
<dbReference type="InterPro" id="IPR000719">
    <property type="entry name" value="Prot_kinase_dom"/>
</dbReference>
<comment type="caution">
    <text evidence="6">The sequence shown here is derived from an EMBL/GenBank/DDBJ whole genome shotgun (WGS) entry which is preliminary data.</text>
</comment>
<keyword evidence="4" id="KW-0067">ATP-binding</keyword>
<evidence type="ECO:0000256" key="1">
    <source>
        <dbReference type="ARBA" id="ARBA00022679"/>
    </source>
</evidence>
<evidence type="ECO:0000256" key="3">
    <source>
        <dbReference type="ARBA" id="ARBA00022777"/>
    </source>
</evidence>
<dbReference type="PANTHER" id="PTHR48016">
    <property type="entry name" value="MAP KINASE KINASE KINASE SSK2-RELATED-RELATED"/>
    <property type="match status" value="1"/>
</dbReference>
<dbReference type="PROSITE" id="PS00108">
    <property type="entry name" value="PROTEIN_KINASE_ST"/>
    <property type="match status" value="1"/>
</dbReference>
<evidence type="ECO:0000256" key="2">
    <source>
        <dbReference type="ARBA" id="ARBA00022741"/>
    </source>
</evidence>